<feature type="transmembrane region" description="Helical" evidence="1">
    <location>
        <begin position="103"/>
        <end position="121"/>
    </location>
</feature>
<protein>
    <submittedName>
        <fullName evidence="2">Uncharacterized protein</fullName>
    </submittedName>
</protein>
<dbReference type="STRING" id="572480.Arnit_1939"/>
<evidence type="ECO:0000256" key="1">
    <source>
        <dbReference type="SAM" id="Phobius"/>
    </source>
</evidence>
<keyword evidence="3" id="KW-1185">Reference proteome</keyword>
<organism evidence="2 3">
    <name type="scientific">Arcobacter nitrofigilis (strain ATCC 33309 / DSM 7299 / CCUG 15893 / LMG 7604 / NCTC 12251 / CI)</name>
    <name type="common">Campylobacter nitrofigilis</name>
    <dbReference type="NCBI Taxonomy" id="572480"/>
    <lineage>
        <taxon>Bacteria</taxon>
        <taxon>Pseudomonadati</taxon>
        <taxon>Campylobacterota</taxon>
        <taxon>Epsilonproteobacteria</taxon>
        <taxon>Campylobacterales</taxon>
        <taxon>Arcobacteraceae</taxon>
        <taxon>Arcobacter</taxon>
    </lineage>
</organism>
<dbReference type="HOGENOM" id="CLU_1773555_0_0_7"/>
<feature type="transmembrane region" description="Helical" evidence="1">
    <location>
        <begin position="127"/>
        <end position="145"/>
    </location>
</feature>
<proteinExistence type="predicted"/>
<dbReference type="EMBL" id="CP001999">
    <property type="protein sequence ID" value="ADG93593.1"/>
    <property type="molecule type" value="Genomic_DNA"/>
</dbReference>
<sequence>MKNILLHNPYFIFFLGIITVLVNIISSVHFFPILMAGIIFLAFLKSIKYQYYYSLTYLIIVFLFIEYNNGFLPFTFTFLSLFIYTFILPSLNRVISLHNLNNYIYILTFYLGVLLVWVFSNDLNFNLVRYIILNIVIDFLIYGLFL</sequence>
<keyword evidence="1" id="KW-0472">Membrane</keyword>
<accession>D5V209</accession>
<dbReference type="AlphaFoldDB" id="D5V209"/>
<keyword evidence="1" id="KW-0812">Transmembrane</keyword>
<feature type="transmembrane region" description="Helical" evidence="1">
    <location>
        <begin position="71"/>
        <end position="91"/>
    </location>
</feature>
<dbReference type="Proteomes" id="UP000000939">
    <property type="component" value="Chromosome"/>
</dbReference>
<feature type="transmembrane region" description="Helical" evidence="1">
    <location>
        <begin position="12"/>
        <end position="42"/>
    </location>
</feature>
<reference evidence="2 3" key="1">
    <citation type="journal article" date="2010" name="Stand. Genomic Sci.">
        <title>Complete genome sequence of Arcobacter nitrofigilis type strain (CI).</title>
        <authorList>
            <person name="Pati A."/>
            <person name="Gronow S."/>
            <person name="Lapidus A."/>
            <person name="Copeland A."/>
            <person name="Glavina Del Rio T."/>
            <person name="Nolan M."/>
            <person name="Lucas S."/>
            <person name="Tice H."/>
            <person name="Cheng J.F."/>
            <person name="Han C."/>
            <person name="Chertkov O."/>
            <person name="Bruce D."/>
            <person name="Tapia R."/>
            <person name="Goodwin L."/>
            <person name="Pitluck S."/>
            <person name="Liolios K."/>
            <person name="Ivanova N."/>
            <person name="Mavromatis K."/>
            <person name="Chen A."/>
            <person name="Palaniappan K."/>
            <person name="Land M."/>
            <person name="Hauser L."/>
            <person name="Chang Y.J."/>
            <person name="Jeffries C.D."/>
            <person name="Detter J.C."/>
            <person name="Rohde M."/>
            <person name="Goker M."/>
            <person name="Bristow J."/>
            <person name="Eisen J.A."/>
            <person name="Markowitz V."/>
            <person name="Hugenholtz P."/>
            <person name="Klenk H.P."/>
            <person name="Kyrpides N.C."/>
        </authorList>
    </citation>
    <scope>NUCLEOTIDE SEQUENCE [LARGE SCALE GENOMIC DNA]</scope>
    <source>
        <strain evidence="3">ATCC 33309 / DSM 7299 / CCUG 15893 / LMG 7604 / NCTC 12251 / CI</strain>
    </source>
</reference>
<gene>
    <name evidence="2" type="ordered locus">Arnit_1939</name>
</gene>
<evidence type="ECO:0000313" key="2">
    <source>
        <dbReference type="EMBL" id="ADG93593.1"/>
    </source>
</evidence>
<keyword evidence="1" id="KW-1133">Transmembrane helix</keyword>
<name>D5V209_ARCNC</name>
<dbReference type="KEGG" id="ant:Arnit_1939"/>
<evidence type="ECO:0000313" key="3">
    <source>
        <dbReference type="Proteomes" id="UP000000939"/>
    </source>
</evidence>